<dbReference type="Pfam" id="PF14870">
    <property type="entry name" value="PSII_BNR"/>
    <property type="match status" value="1"/>
</dbReference>
<feature type="domain" description="Photosynthesis system II assembly factor Ycf48/Hcf136-like" evidence="3">
    <location>
        <begin position="98"/>
        <end position="164"/>
    </location>
</feature>
<dbReference type="CDD" id="cd15482">
    <property type="entry name" value="Sialidase_non-viral"/>
    <property type="match status" value="1"/>
</dbReference>
<proteinExistence type="predicted"/>
<keyword evidence="2" id="KW-0604">Photosystem II</keyword>
<evidence type="ECO:0000259" key="3">
    <source>
        <dbReference type="Pfam" id="PF14870"/>
    </source>
</evidence>
<keyword evidence="1" id="KW-0602">Photosynthesis</keyword>
<gene>
    <name evidence="4" type="ORF">GCM10017764_26900</name>
</gene>
<reference evidence="5" key="1">
    <citation type="journal article" date="2019" name="Int. J. Syst. Evol. Microbiol.">
        <title>The Global Catalogue of Microorganisms (GCM) 10K type strain sequencing project: providing services to taxonomists for standard genome sequencing and annotation.</title>
        <authorList>
            <consortium name="The Broad Institute Genomics Platform"/>
            <consortium name="The Broad Institute Genome Sequencing Center for Infectious Disease"/>
            <person name="Wu L."/>
            <person name="Ma J."/>
        </authorList>
    </citation>
    <scope>NUCLEOTIDE SEQUENCE [LARGE SCALE GENOMIC DNA]</scope>
    <source>
        <strain evidence="5">CGMCC 1.12966</strain>
    </source>
</reference>
<dbReference type="Gene3D" id="2.130.10.10">
    <property type="entry name" value="YVTN repeat-like/Quinoprotein amine dehydrogenase"/>
    <property type="match status" value="2"/>
</dbReference>
<evidence type="ECO:0000313" key="4">
    <source>
        <dbReference type="EMBL" id="GHE42263.1"/>
    </source>
</evidence>
<dbReference type="InterPro" id="IPR028203">
    <property type="entry name" value="PSII_CF48-like_dom"/>
</dbReference>
<organism evidence="4 5">
    <name type="scientific">Sphingobacterium griseoflavum</name>
    <dbReference type="NCBI Taxonomy" id="1474952"/>
    <lineage>
        <taxon>Bacteria</taxon>
        <taxon>Pseudomonadati</taxon>
        <taxon>Bacteroidota</taxon>
        <taxon>Sphingobacteriia</taxon>
        <taxon>Sphingobacteriales</taxon>
        <taxon>Sphingobacteriaceae</taxon>
        <taxon>Sphingobacterium</taxon>
    </lineage>
</organism>
<comment type="caution">
    <text evidence="4">The sequence shown here is derived from an EMBL/GenBank/DDBJ whole genome shotgun (WGS) entry which is preliminary data.</text>
</comment>
<evidence type="ECO:0000313" key="5">
    <source>
        <dbReference type="Proteomes" id="UP000620550"/>
    </source>
</evidence>
<evidence type="ECO:0000256" key="1">
    <source>
        <dbReference type="ARBA" id="ARBA00022531"/>
    </source>
</evidence>
<protein>
    <submittedName>
        <fullName evidence="4">Oxidoreductase</fullName>
    </submittedName>
</protein>
<name>A0ABQ3I1W3_9SPHI</name>
<accession>A0ABQ3I1W3</accession>
<dbReference type="Proteomes" id="UP000620550">
    <property type="component" value="Unassembled WGS sequence"/>
</dbReference>
<dbReference type="PANTHER" id="PTHR47199">
    <property type="entry name" value="PHOTOSYSTEM II STABILITY/ASSEMBLY FACTOR HCF136, CHLOROPLASTIC"/>
    <property type="match status" value="1"/>
</dbReference>
<dbReference type="InterPro" id="IPR015943">
    <property type="entry name" value="WD40/YVTN_repeat-like_dom_sf"/>
</dbReference>
<sequence>MKHSFIYKSISIFLFGFFLTLSIAQAQHILPLMQKEGVSFRGIATAPDQSVWVSGSNGTVGRSVDAGASWLWVNPKEYEGFDFRDIQAFSKKEAIILAAGSPAVILRTTDGGKSWSKVFQDDRPTIFFDGMDFQGKEGFAVGDPIDGTFQLLQSKDRGKTWKDVSNFMFLIADSGEAAFAASGTSIKYLNNNVWIGTGGTTANIFKRNEKALTMDKLVCPMLQGEPSQGIFSIDFWDDKRGIAVGGDYMRDSTTLRTIMLTTDGGQTWNPPFSPPNGFKSAVRYITQNIILTTGTSGTDISEDGGLHWRNVSKESFNSIGITKNKKIIYLVGSGGNIAKVDR</sequence>
<dbReference type="EMBL" id="BNAF01000010">
    <property type="protein sequence ID" value="GHE42263.1"/>
    <property type="molecule type" value="Genomic_DNA"/>
</dbReference>
<dbReference type="RefSeq" id="WP_189627212.1">
    <property type="nucleotide sequence ID" value="NZ_BNAF01000010.1"/>
</dbReference>
<evidence type="ECO:0000256" key="2">
    <source>
        <dbReference type="ARBA" id="ARBA00023276"/>
    </source>
</evidence>
<keyword evidence="5" id="KW-1185">Reference proteome</keyword>
<dbReference type="PANTHER" id="PTHR47199:SF2">
    <property type="entry name" value="PHOTOSYSTEM II STABILITY_ASSEMBLY FACTOR HCF136, CHLOROPLASTIC"/>
    <property type="match status" value="1"/>
</dbReference>
<dbReference type="SUPFAM" id="SSF110296">
    <property type="entry name" value="Oligoxyloglucan reducing end-specific cellobiohydrolase"/>
    <property type="match status" value="1"/>
</dbReference>